<dbReference type="EMBL" id="CP017715">
    <property type="protein sequence ID" value="AOY89688.1"/>
    <property type="molecule type" value="Genomic_DNA"/>
</dbReference>
<evidence type="ECO:0000256" key="6">
    <source>
        <dbReference type="ARBA" id="ARBA00023002"/>
    </source>
</evidence>
<evidence type="ECO:0000256" key="4">
    <source>
        <dbReference type="ARBA" id="ARBA00022643"/>
    </source>
</evidence>
<dbReference type="GO" id="GO:0044205">
    <property type="term" value="P:'de novo' UMP biosynthetic process"/>
    <property type="evidence" value="ECO:0007669"/>
    <property type="project" value="UniProtKB-UniPathway"/>
</dbReference>
<comment type="cofactor">
    <cofactor evidence="1">
        <name>FMN</name>
        <dbReference type="ChEBI" id="CHEBI:58210"/>
    </cofactor>
</comment>
<dbReference type="NCBIfam" id="NF005741">
    <property type="entry name" value="PRK07565.1"/>
    <property type="match status" value="1"/>
</dbReference>
<dbReference type="AlphaFoldDB" id="A0A1D9GPY0"/>
<evidence type="ECO:0000256" key="2">
    <source>
        <dbReference type="ARBA" id="ARBA00004725"/>
    </source>
</evidence>
<dbReference type="OrthoDB" id="9794954at2"/>
<keyword evidence="9" id="KW-1185">Reference proteome</keyword>
<dbReference type="InterPro" id="IPR005720">
    <property type="entry name" value="Dihydroorotate_DH_cat"/>
</dbReference>
<evidence type="ECO:0000256" key="1">
    <source>
        <dbReference type="ARBA" id="ARBA00001917"/>
    </source>
</evidence>
<evidence type="ECO:0000313" key="8">
    <source>
        <dbReference type="EMBL" id="AOY89688.1"/>
    </source>
</evidence>
<keyword evidence="4" id="KW-0288">FMN</keyword>
<dbReference type="GO" id="GO:0006207">
    <property type="term" value="P:'de novo' pyrimidine nucleobase biosynthetic process"/>
    <property type="evidence" value="ECO:0007669"/>
    <property type="project" value="TreeGrafter"/>
</dbReference>
<keyword evidence="6" id="KW-0560">Oxidoreductase</keyword>
<dbReference type="SUPFAM" id="SSF51395">
    <property type="entry name" value="FMN-linked oxidoreductases"/>
    <property type="match status" value="1"/>
</dbReference>
<evidence type="ECO:0000256" key="5">
    <source>
        <dbReference type="ARBA" id="ARBA00022975"/>
    </source>
</evidence>
<comment type="pathway">
    <text evidence="2">Pyrimidine metabolism; UMP biosynthesis via de novo pathway.</text>
</comment>
<dbReference type="InterPro" id="IPR050074">
    <property type="entry name" value="DHO_dehydrogenase"/>
</dbReference>
<reference evidence="8 9" key="1">
    <citation type="submission" date="2016-10" db="EMBL/GenBank/DDBJ databases">
        <title>Marinobacter salinus sp. nov., a moderately halophilic bacterium isolated from a tidal flat environment.</title>
        <authorList>
            <person name="Park S.-J."/>
        </authorList>
    </citation>
    <scope>NUCLEOTIDE SEQUENCE [LARGE SCALE GENOMIC DNA]</scope>
    <source>
        <strain evidence="8 9">Hb8</strain>
    </source>
</reference>
<name>A0A1D9GPY0_9GAMM</name>
<dbReference type="KEGG" id="msq:BKP64_16755"/>
<feature type="domain" description="Dihydroorotate dehydrogenase catalytic" evidence="7">
    <location>
        <begin position="87"/>
        <end position="291"/>
    </location>
</feature>
<dbReference type="GO" id="GO:0004152">
    <property type="term" value="F:dihydroorotate dehydrogenase activity"/>
    <property type="evidence" value="ECO:0007669"/>
    <property type="project" value="InterPro"/>
</dbReference>
<evidence type="ECO:0000256" key="3">
    <source>
        <dbReference type="ARBA" id="ARBA00022630"/>
    </source>
</evidence>
<dbReference type="RefSeq" id="WP_070972693.1">
    <property type="nucleotide sequence ID" value="NZ_CP017715.1"/>
</dbReference>
<evidence type="ECO:0000313" key="9">
    <source>
        <dbReference type="Proteomes" id="UP000177445"/>
    </source>
</evidence>
<dbReference type="Pfam" id="PF01180">
    <property type="entry name" value="DHO_dh"/>
    <property type="match status" value="1"/>
</dbReference>
<keyword evidence="3" id="KW-0285">Flavoprotein</keyword>
<proteinExistence type="predicted"/>
<dbReference type="Proteomes" id="UP000177445">
    <property type="component" value="Chromosome"/>
</dbReference>
<accession>A0A1D9GPY0</accession>
<evidence type="ECO:0000259" key="7">
    <source>
        <dbReference type="Pfam" id="PF01180"/>
    </source>
</evidence>
<keyword evidence="5" id="KW-0665">Pyrimidine biosynthesis</keyword>
<dbReference type="InterPro" id="IPR012135">
    <property type="entry name" value="Dihydroorotate_DH_1_2"/>
</dbReference>
<dbReference type="PANTHER" id="PTHR48109:SF3">
    <property type="entry name" value="SLL0744 PROTEIN"/>
    <property type="match status" value="1"/>
</dbReference>
<protein>
    <submittedName>
        <fullName evidence="8">Dihydroorotate dehydrogenase</fullName>
    </submittedName>
</protein>
<dbReference type="PIRSF" id="PIRSF000164">
    <property type="entry name" value="DHO_oxidase"/>
    <property type="match status" value="1"/>
</dbReference>
<dbReference type="UniPathway" id="UPA00070"/>
<gene>
    <name evidence="8" type="ORF">BKP64_16755</name>
</gene>
<dbReference type="GO" id="GO:0005737">
    <property type="term" value="C:cytoplasm"/>
    <property type="evidence" value="ECO:0007669"/>
    <property type="project" value="InterPro"/>
</dbReference>
<sequence length="330" mass="35565">MTELTTRWLELELRSPLVVGASPLTDDLDALKACVEAGAGAVVMHSLFEEQLVAEQMAAHRFIDSRINMDAEARSFFPESEVFEMGSGSYCRRLELLRNALDVPVIASLNGISPGGWTQHARELEQAGAQAIELNLYDLATDPSDTADSLEQRQLAVVQSVVEQVNIPVSVKLSPFYSALPAFVAGVEAAGARGLVLFNRFYQPDMDLDELSLSREVVLSSSAELPLRLHGMATLFGRTTLEMAASGGVHNGDDAAKAILSGATAVQVVSAVLAEGPQALARVTEEMKRRLSGMGYGSLAEARGVLSLENAPNAQAWERLNYARLLHGWK</sequence>
<dbReference type="STRING" id="1874317.BKP64_16755"/>
<dbReference type="InterPro" id="IPR013785">
    <property type="entry name" value="Aldolase_TIM"/>
</dbReference>
<organism evidence="8 9">
    <name type="scientific">Marinobacter salinus</name>
    <dbReference type="NCBI Taxonomy" id="1874317"/>
    <lineage>
        <taxon>Bacteria</taxon>
        <taxon>Pseudomonadati</taxon>
        <taxon>Pseudomonadota</taxon>
        <taxon>Gammaproteobacteria</taxon>
        <taxon>Pseudomonadales</taxon>
        <taxon>Marinobacteraceae</taxon>
        <taxon>Marinobacter</taxon>
    </lineage>
</organism>
<dbReference type="PANTHER" id="PTHR48109">
    <property type="entry name" value="DIHYDROOROTATE DEHYDROGENASE (QUINONE), MITOCHONDRIAL-RELATED"/>
    <property type="match status" value="1"/>
</dbReference>
<dbReference type="Gene3D" id="3.20.20.70">
    <property type="entry name" value="Aldolase class I"/>
    <property type="match status" value="1"/>
</dbReference>